<dbReference type="Gene3D" id="2.60.40.1180">
    <property type="entry name" value="Golgi alpha-mannosidase II"/>
    <property type="match status" value="1"/>
</dbReference>
<proteinExistence type="predicted"/>
<dbReference type="GO" id="GO:0015098">
    <property type="term" value="F:molybdate ion transmembrane transporter activity"/>
    <property type="evidence" value="ECO:0007669"/>
    <property type="project" value="InterPro"/>
</dbReference>
<dbReference type="InterPro" id="IPR002252">
    <property type="entry name" value="Glyco_hydro_36"/>
</dbReference>
<dbReference type="Gene3D" id="2.70.98.60">
    <property type="entry name" value="alpha-galactosidase from lactobacil brevis"/>
    <property type="match status" value="1"/>
</dbReference>
<dbReference type="InterPro" id="IPR013780">
    <property type="entry name" value="Glyco_hydro_b"/>
</dbReference>
<dbReference type="SUPFAM" id="SSF103473">
    <property type="entry name" value="MFS general substrate transporter"/>
    <property type="match status" value="1"/>
</dbReference>
<dbReference type="InterPro" id="IPR008509">
    <property type="entry name" value="MOT2/MFSD5"/>
</dbReference>
<feature type="region of interest" description="Disordered" evidence="5">
    <location>
        <begin position="1054"/>
        <end position="1085"/>
    </location>
</feature>
<sequence length="1085" mass="123581">MLSLTYSFLIVGCIYITINNYIVSGQNSTINIPIITDNVALIIRINDNRDASIIYLGKRLQNDADYTSIPNSITNGDYTGLYSSAYTPSGTRNLLEPAIQVIHADGNPSLDLKYVRHQQDTKNQPNGVILTTIYLKDPIYSFEVSLNYKAYYNDNIIEQWTSIKHSETGVVRLAKYSSANLYLASAHNYYLTHFHGDWAQEMKPEQIQLTAGIKVLDTKLGTRADLFQAPSFLVSLNQPINHDDDDQGEILAGTLAWSGNYQLQFEIDPLGNLRLLTGISPYASEYYLVAEQEFITPSFLFTYSSYGIGTASRNWHRWARKYRIPQGENNRLTLLNNWESTYFNFNETILTSLMKDGKKLGVDLFLLDDGWFGNKYPRNDDHAGLGDWQENVKKLPHGIDFLTNAAETIGIKFGIWLEPEMVNPKSELYENHLDWVLKVPSRPEYYFRNQLVLDLTNPAVQDFVYSTIDGMFTKHPMVAYVKWDCNSVIYNAYSSTNPHQSHLYIDYVRSLYNILNRLRNKYPTIPMMLCSGGGGRVDYGALQYFTEFWPSDNTDALERIFIQWSYSFFFPAIATCNHVTDWGKQSLKFRTDVAMMGKLGYDIVVSELDSNELLFSQQALQIYDRLKDTIWHGDLFRLVSPYRSGNDVASLIFVNEQRDHAVWFTYLINNRYRAGTSRPIRLKGIDPTKIYKFQEINIYPGTDNWTVVNVNNLSGDYLMTFGFDPMVNIQRPSVIIEFQLTNGVQILKSGNHLHGSYRYALYESYGLSRSNIESIYIVTYTSSLVIGTFAASLADLYGRRLGCLLSNIFFIVMVILMNFSSLWILIISGIFSGIADALHLTAFDAWLLQEYRERSLDDTSLKRILRDANIGVSLISIGAGVFAQVLVKWSNYTTPFNMSIVFFTLSIIFIWKFWSENYGNKDAKATHSFILAIQILRAGFIFAGYMVVAMIGSFVFYSLAKWIRVQSYMIVALLLAAVGMTIPIIFPKSLISVLIGFILFEFCIGISRPSKSVLKNAYIPNEIAMLCMIILRGLKIPEEQAYVNETEILLEKSSSPLSEMEQPLNRSSSSTSLTLEHSTKSKEDN</sequence>
<dbReference type="Pfam" id="PF16875">
    <property type="entry name" value="Glyco_hydro_36N"/>
    <property type="match status" value="1"/>
</dbReference>
<gene>
    <name evidence="9" type="ORF">KXQ929_LOCUS9145</name>
</gene>
<evidence type="ECO:0000256" key="6">
    <source>
        <dbReference type="SAM" id="Phobius"/>
    </source>
</evidence>
<dbReference type="PANTHER" id="PTHR23516:SF23">
    <property type="entry name" value="MOLYBDATE-ANION TRANSPORTER"/>
    <property type="match status" value="1"/>
</dbReference>
<feature type="transmembrane region" description="Helical" evidence="6">
    <location>
        <begin position="965"/>
        <end position="986"/>
    </location>
</feature>
<dbReference type="GO" id="GO:0016052">
    <property type="term" value="P:carbohydrate catabolic process"/>
    <property type="evidence" value="ECO:0007669"/>
    <property type="project" value="InterPro"/>
</dbReference>
<feature type="domain" description="Glycosyl hydrolase family 36 N-terminal" evidence="8">
    <location>
        <begin position="52"/>
        <end position="288"/>
    </location>
</feature>
<dbReference type="GO" id="GO:0016020">
    <property type="term" value="C:membrane"/>
    <property type="evidence" value="ECO:0007669"/>
    <property type="project" value="InterPro"/>
</dbReference>
<evidence type="ECO:0000259" key="7">
    <source>
        <dbReference type="Pfam" id="PF16874"/>
    </source>
</evidence>
<dbReference type="PANTHER" id="PTHR23516">
    <property type="entry name" value="SAM (S-ADENOSYL METHIONINE) TRANSPORTER"/>
    <property type="match status" value="1"/>
</dbReference>
<dbReference type="EMBL" id="CAJOBB010000409">
    <property type="protein sequence ID" value="CAF3673289.1"/>
    <property type="molecule type" value="Genomic_DNA"/>
</dbReference>
<feature type="transmembrane region" description="Helical" evidence="6">
    <location>
        <begin position="801"/>
        <end position="817"/>
    </location>
</feature>
<dbReference type="Proteomes" id="UP000663868">
    <property type="component" value="Unassembled WGS sequence"/>
</dbReference>
<dbReference type="InterPro" id="IPR038417">
    <property type="entry name" value="Alpga-gal_N_sf"/>
</dbReference>
<evidence type="ECO:0000313" key="9">
    <source>
        <dbReference type="EMBL" id="CAF3673289.1"/>
    </source>
</evidence>
<evidence type="ECO:0000256" key="5">
    <source>
        <dbReference type="SAM" id="MobiDB-lite"/>
    </source>
</evidence>
<dbReference type="GO" id="GO:0004557">
    <property type="term" value="F:alpha-galactosidase activity"/>
    <property type="evidence" value="ECO:0007669"/>
    <property type="project" value="UniProtKB-EC"/>
</dbReference>
<comment type="catalytic activity">
    <reaction evidence="1">
        <text>Hydrolysis of terminal, non-reducing alpha-D-galactose residues in alpha-D-galactosides, including galactose oligosaccharides, galactomannans and galactolipids.</text>
        <dbReference type="EC" id="3.2.1.22"/>
    </reaction>
</comment>
<reference evidence="9" key="1">
    <citation type="submission" date="2021-02" db="EMBL/GenBank/DDBJ databases">
        <authorList>
            <person name="Nowell W R."/>
        </authorList>
    </citation>
    <scope>NUCLEOTIDE SEQUENCE</scope>
</reference>
<dbReference type="InterPro" id="IPR031704">
    <property type="entry name" value="Glyco_hydro_36_N"/>
</dbReference>
<feature type="transmembrane region" description="Helical" evidence="6">
    <location>
        <begin position="868"/>
        <end position="890"/>
    </location>
</feature>
<organism evidence="9 10">
    <name type="scientific">Adineta steineri</name>
    <dbReference type="NCBI Taxonomy" id="433720"/>
    <lineage>
        <taxon>Eukaryota</taxon>
        <taxon>Metazoa</taxon>
        <taxon>Spiralia</taxon>
        <taxon>Gnathifera</taxon>
        <taxon>Rotifera</taxon>
        <taxon>Eurotatoria</taxon>
        <taxon>Bdelloidea</taxon>
        <taxon>Adinetida</taxon>
        <taxon>Adinetidae</taxon>
        <taxon>Adineta</taxon>
    </lineage>
</organism>
<feature type="domain" description="Glycosyl hydrolase family 36 C-terminal" evidence="7">
    <location>
        <begin position="649"/>
        <end position="724"/>
    </location>
</feature>
<feature type="transmembrane region" description="Helical" evidence="6">
    <location>
        <begin position="993"/>
        <end position="1010"/>
    </location>
</feature>
<evidence type="ECO:0000256" key="3">
    <source>
        <dbReference type="ARBA" id="ARBA00022801"/>
    </source>
</evidence>
<dbReference type="Gene3D" id="3.20.20.70">
    <property type="entry name" value="Aldolase class I"/>
    <property type="match status" value="1"/>
</dbReference>
<evidence type="ECO:0000256" key="2">
    <source>
        <dbReference type="ARBA" id="ARBA00012755"/>
    </source>
</evidence>
<keyword evidence="4" id="KW-0326">Glycosidase</keyword>
<protein>
    <recommendedName>
        <fullName evidence="2">alpha-galactosidase</fullName>
        <ecNumber evidence="2">3.2.1.22</ecNumber>
    </recommendedName>
</protein>
<evidence type="ECO:0000256" key="4">
    <source>
        <dbReference type="ARBA" id="ARBA00023295"/>
    </source>
</evidence>
<keyword evidence="6" id="KW-0472">Membrane</keyword>
<dbReference type="EC" id="3.2.1.22" evidence="2"/>
<feature type="transmembrane region" description="Helical" evidence="6">
    <location>
        <begin position="896"/>
        <end position="914"/>
    </location>
</feature>
<dbReference type="Pfam" id="PF05631">
    <property type="entry name" value="MFS_5"/>
    <property type="match status" value="2"/>
</dbReference>
<evidence type="ECO:0000313" key="10">
    <source>
        <dbReference type="Proteomes" id="UP000663868"/>
    </source>
</evidence>
<dbReference type="SUPFAM" id="SSF51445">
    <property type="entry name" value="(Trans)glycosidases"/>
    <property type="match status" value="1"/>
</dbReference>
<dbReference type="Gene3D" id="1.20.1250.20">
    <property type="entry name" value="MFS general substrate transporter like domains"/>
    <property type="match status" value="1"/>
</dbReference>
<evidence type="ECO:0000259" key="8">
    <source>
        <dbReference type="Pfam" id="PF16875"/>
    </source>
</evidence>
<accession>A0A818SRJ1</accession>
<dbReference type="InterPro" id="IPR000111">
    <property type="entry name" value="Glyco_hydro_27/36_CS"/>
</dbReference>
<dbReference type="Pfam" id="PF16874">
    <property type="entry name" value="Glyco_hydro_36C"/>
    <property type="match status" value="1"/>
</dbReference>
<feature type="compositionally biased region" description="Low complexity" evidence="5">
    <location>
        <begin position="1067"/>
        <end position="1076"/>
    </location>
</feature>
<feature type="transmembrane region" description="Helical" evidence="6">
    <location>
        <begin position="935"/>
        <end position="959"/>
    </location>
</feature>
<comment type="caution">
    <text evidence="9">The sequence shown here is derived from an EMBL/GenBank/DDBJ whole genome shotgun (WGS) entry which is preliminary data.</text>
</comment>
<dbReference type="CDD" id="cd14791">
    <property type="entry name" value="GH36"/>
    <property type="match status" value="1"/>
</dbReference>
<dbReference type="PROSITE" id="PS00512">
    <property type="entry name" value="ALPHA_GALACTOSIDASE"/>
    <property type="match status" value="1"/>
</dbReference>
<feature type="transmembrane region" description="Helical" evidence="6">
    <location>
        <begin position="775"/>
        <end position="794"/>
    </location>
</feature>
<keyword evidence="6" id="KW-1133">Transmembrane helix</keyword>
<dbReference type="PRINTS" id="PR00743">
    <property type="entry name" value="GLHYDRLASE36"/>
</dbReference>
<dbReference type="InterPro" id="IPR013785">
    <property type="entry name" value="Aldolase_TIM"/>
</dbReference>
<keyword evidence="6" id="KW-0812">Transmembrane</keyword>
<dbReference type="InterPro" id="IPR031705">
    <property type="entry name" value="Glyco_hydro_36_C"/>
</dbReference>
<dbReference type="InterPro" id="IPR017853">
    <property type="entry name" value="GH"/>
</dbReference>
<dbReference type="AlphaFoldDB" id="A0A818SRJ1"/>
<dbReference type="Pfam" id="PF02065">
    <property type="entry name" value="Melibiase"/>
    <property type="match status" value="1"/>
</dbReference>
<dbReference type="InterPro" id="IPR036259">
    <property type="entry name" value="MFS_trans_sf"/>
</dbReference>
<keyword evidence="3" id="KW-0378">Hydrolase</keyword>
<dbReference type="FunFam" id="3.20.20.70:FF:000118">
    <property type="entry name" value="Alpha-galactosidase"/>
    <property type="match status" value="1"/>
</dbReference>
<evidence type="ECO:0000256" key="1">
    <source>
        <dbReference type="ARBA" id="ARBA00001255"/>
    </source>
</evidence>
<name>A0A818SRJ1_9BILA</name>